<reference evidence="2" key="1">
    <citation type="journal article" date="2020" name="Stud. Mycol.">
        <title>101 Dothideomycetes genomes: a test case for predicting lifestyles and emergence of pathogens.</title>
        <authorList>
            <person name="Haridas S."/>
            <person name="Albert R."/>
            <person name="Binder M."/>
            <person name="Bloem J."/>
            <person name="Labutti K."/>
            <person name="Salamov A."/>
            <person name="Andreopoulos B."/>
            <person name="Baker S."/>
            <person name="Barry K."/>
            <person name="Bills G."/>
            <person name="Bluhm B."/>
            <person name="Cannon C."/>
            <person name="Castanera R."/>
            <person name="Culley D."/>
            <person name="Daum C."/>
            <person name="Ezra D."/>
            <person name="Gonzalez J."/>
            <person name="Henrissat B."/>
            <person name="Kuo A."/>
            <person name="Liang C."/>
            <person name="Lipzen A."/>
            <person name="Lutzoni F."/>
            <person name="Magnuson J."/>
            <person name="Mondo S."/>
            <person name="Nolan M."/>
            <person name="Ohm R."/>
            <person name="Pangilinan J."/>
            <person name="Park H.-J."/>
            <person name="Ramirez L."/>
            <person name="Alfaro M."/>
            <person name="Sun H."/>
            <person name="Tritt A."/>
            <person name="Yoshinaga Y."/>
            <person name="Zwiers L.-H."/>
            <person name="Turgeon B."/>
            <person name="Goodwin S."/>
            <person name="Spatafora J."/>
            <person name="Crous P."/>
            <person name="Grigoriev I."/>
        </authorList>
    </citation>
    <scope>NUCLEOTIDE SEQUENCE</scope>
    <source>
        <strain evidence="2">CBS 113818</strain>
    </source>
</reference>
<feature type="region of interest" description="Disordered" evidence="1">
    <location>
        <begin position="68"/>
        <end position="88"/>
    </location>
</feature>
<keyword evidence="3" id="KW-1185">Reference proteome</keyword>
<organism evidence="2 3">
    <name type="scientific">Ophiobolus disseminans</name>
    <dbReference type="NCBI Taxonomy" id="1469910"/>
    <lineage>
        <taxon>Eukaryota</taxon>
        <taxon>Fungi</taxon>
        <taxon>Dikarya</taxon>
        <taxon>Ascomycota</taxon>
        <taxon>Pezizomycotina</taxon>
        <taxon>Dothideomycetes</taxon>
        <taxon>Pleosporomycetidae</taxon>
        <taxon>Pleosporales</taxon>
        <taxon>Pleosporineae</taxon>
        <taxon>Phaeosphaeriaceae</taxon>
        <taxon>Ophiobolus</taxon>
    </lineage>
</organism>
<dbReference type="Gene3D" id="3.40.50.150">
    <property type="entry name" value="Vaccinia Virus protein VP39"/>
    <property type="match status" value="1"/>
</dbReference>
<gene>
    <name evidence="2" type="ORF">CC86DRAFT_415059</name>
</gene>
<feature type="region of interest" description="Disordered" evidence="1">
    <location>
        <begin position="165"/>
        <end position="189"/>
    </location>
</feature>
<evidence type="ECO:0000313" key="2">
    <source>
        <dbReference type="EMBL" id="KAF2833325.1"/>
    </source>
</evidence>
<dbReference type="EMBL" id="MU006216">
    <property type="protein sequence ID" value="KAF2833325.1"/>
    <property type="molecule type" value="Genomic_DNA"/>
</dbReference>
<protein>
    <recommendedName>
        <fullName evidence="4">Methyltransferase type 11 domain-containing protein</fullName>
    </recommendedName>
</protein>
<feature type="region of interest" description="Disordered" evidence="1">
    <location>
        <begin position="132"/>
        <end position="151"/>
    </location>
</feature>
<evidence type="ECO:0000256" key="1">
    <source>
        <dbReference type="SAM" id="MobiDB-lite"/>
    </source>
</evidence>
<dbReference type="OrthoDB" id="3902588at2759"/>
<proteinExistence type="predicted"/>
<sequence>MFTADLSWSDPNVEKVGERRERKAREQSSIAGSLKTTTSSRSSISADRELWWTSGLKKAKVLHSNIIRPSSKRSNNSPKVARSLPKKLDLKLQPSLKDPTLQPPWTYATTLSPKLPSGARFDLAIHDVPELEGDNSSRRTTSTEARFSQERRWEVQTPIKVETIEEESQRQQKFSNFSNKSKGKTNSMTTERDDLIVKPSPYWPAQPCPVVIEGALSFEALKLHDAIEDDTTMEDSYEPIRSDTVVCPPLSQWACLTPRGVPQEMQVVPKPVASKVAVAHSSTLELTRFQRFIRRMESAGPRVVLDRLKEEWEEGEEVDEELALEKQLWLLTGLQMQYPRVVPTPMCATGKILELYGNLFPLPYPENYFSHIRASTLPSLVPSSKLPELFRECYKLLAPGGLLEIRVMNAAPVRQTAGPLLRMWIDDRLSINLEKLFRCSKPCLLVPSWLTDAGFDLSSLDSDSNVNLPCAFDTSSKDVDEELSTMIGRSLWRDIWGSFVDDVPGEVKWFWEDASIMEECLKRKTVFECQTILACKR</sequence>
<evidence type="ECO:0008006" key="4">
    <source>
        <dbReference type="Google" id="ProtNLM"/>
    </source>
</evidence>
<feature type="compositionally biased region" description="Polar residues" evidence="1">
    <location>
        <begin position="27"/>
        <end position="42"/>
    </location>
</feature>
<dbReference type="InterPro" id="IPR029063">
    <property type="entry name" value="SAM-dependent_MTases_sf"/>
</dbReference>
<feature type="compositionally biased region" description="Low complexity" evidence="1">
    <location>
        <begin position="173"/>
        <end position="187"/>
    </location>
</feature>
<feature type="region of interest" description="Disordered" evidence="1">
    <location>
        <begin position="1"/>
        <end position="42"/>
    </location>
</feature>
<feature type="compositionally biased region" description="Basic and acidic residues" evidence="1">
    <location>
        <begin position="12"/>
        <end position="26"/>
    </location>
</feature>
<dbReference type="Proteomes" id="UP000799424">
    <property type="component" value="Unassembled WGS sequence"/>
</dbReference>
<name>A0A6A7AL50_9PLEO</name>
<dbReference type="AlphaFoldDB" id="A0A6A7AL50"/>
<dbReference type="SUPFAM" id="SSF53335">
    <property type="entry name" value="S-adenosyl-L-methionine-dependent methyltransferases"/>
    <property type="match status" value="1"/>
</dbReference>
<accession>A0A6A7AL50</accession>
<evidence type="ECO:0000313" key="3">
    <source>
        <dbReference type="Proteomes" id="UP000799424"/>
    </source>
</evidence>